<comment type="caution">
    <text evidence="1">The sequence shown here is derived from an EMBL/GenBank/DDBJ whole genome shotgun (WGS) entry which is preliminary data.</text>
</comment>
<gene>
    <name evidence="1" type="ORF">DRP43_03915</name>
</gene>
<evidence type="ECO:0000313" key="1">
    <source>
        <dbReference type="EMBL" id="RKX69923.1"/>
    </source>
</evidence>
<dbReference type="Proteomes" id="UP000271125">
    <property type="component" value="Unassembled WGS sequence"/>
</dbReference>
<evidence type="ECO:0008006" key="3">
    <source>
        <dbReference type="Google" id="ProtNLM"/>
    </source>
</evidence>
<accession>A0A660SGZ4</accession>
<name>A0A660SGZ4_UNCT6</name>
<proteinExistence type="predicted"/>
<protein>
    <recommendedName>
        <fullName evidence="3">TonB-dependent receptor</fullName>
    </recommendedName>
</protein>
<dbReference type="EMBL" id="QNBD01000163">
    <property type="protein sequence ID" value="RKX69923.1"/>
    <property type="molecule type" value="Genomic_DNA"/>
</dbReference>
<sequence length="165" mass="18582">NGNITLSIPGEPNTYISLMGDYQTGQPYTPRDAKGNRVGDYFSARKPATWHTDLKINKEFDFGVIRPNIFFQITNIFNTINIDNVYEVTGKPDDDGAVIIESQFKDIDIEYGQAGYTARADRNGDGVVTKHETYLASLEAHNDYVITPNNYGTQRVMMFGIELAW</sequence>
<evidence type="ECO:0000313" key="2">
    <source>
        <dbReference type="Proteomes" id="UP000271125"/>
    </source>
</evidence>
<dbReference type="SUPFAM" id="SSF56935">
    <property type="entry name" value="Porins"/>
    <property type="match status" value="1"/>
</dbReference>
<feature type="non-terminal residue" evidence="1">
    <location>
        <position position="1"/>
    </location>
</feature>
<reference evidence="1 2" key="1">
    <citation type="submission" date="2018-06" db="EMBL/GenBank/DDBJ databases">
        <title>Extensive metabolic versatility and redundancy in microbially diverse, dynamic hydrothermal sediments.</title>
        <authorList>
            <person name="Dombrowski N."/>
            <person name="Teske A."/>
            <person name="Baker B.J."/>
        </authorList>
    </citation>
    <scope>NUCLEOTIDE SEQUENCE [LARGE SCALE GENOMIC DNA]</scope>
    <source>
        <strain evidence="1">B10_G13</strain>
    </source>
</reference>
<organism evidence="1 2">
    <name type="scientific">candidate division TA06 bacterium</name>
    <dbReference type="NCBI Taxonomy" id="2250710"/>
    <lineage>
        <taxon>Bacteria</taxon>
        <taxon>Bacteria division TA06</taxon>
    </lineage>
</organism>
<dbReference type="AlphaFoldDB" id="A0A660SGZ4"/>